<dbReference type="InterPro" id="IPR027379">
    <property type="entry name" value="CLS_N"/>
</dbReference>
<dbReference type="EMBL" id="PSVT01000035">
    <property type="protein sequence ID" value="PPH74605.1"/>
    <property type="molecule type" value="Genomic_DNA"/>
</dbReference>
<evidence type="ECO:0000256" key="2">
    <source>
        <dbReference type="ARBA" id="ARBA00022475"/>
    </source>
</evidence>
<accession>A0ABD6W695</accession>
<dbReference type="GO" id="GO:0005886">
    <property type="term" value="C:plasma membrane"/>
    <property type="evidence" value="ECO:0007669"/>
    <property type="project" value="UniProtKB-SubCell"/>
</dbReference>
<name>A0ABD6W695_RATRA</name>
<evidence type="ECO:0000313" key="8">
    <source>
        <dbReference type="EMBL" id="PPF11307.1"/>
    </source>
</evidence>
<evidence type="ECO:0000313" key="9">
    <source>
        <dbReference type="EMBL" id="PPH74605.1"/>
    </source>
</evidence>
<evidence type="ECO:0000256" key="4">
    <source>
        <dbReference type="ARBA" id="ARBA00022989"/>
    </source>
</evidence>
<keyword evidence="4 6" id="KW-1133">Transmembrane helix</keyword>
<evidence type="ECO:0000256" key="1">
    <source>
        <dbReference type="ARBA" id="ARBA00004651"/>
    </source>
</evidence>
<organism evidence="8 10">
    <name type="scientific">Rathayibacter rathayi</name>
    <name type="common">Corynebacterium rathayi</name>
    <dbReference type="NCBI Taxonomy" id="33887"/>
    <lineage>
        <taxon>Bacteria</taxon>
        <taxon>Bacillati</taxon>
        <taxon>Actinomycetota</taxon>
        <taxon>Actinomycetes</taxon>
        <taxon>Micrococcales</taxon>
        <taxon>Microbacteriaceae</taxon>
        <taxon>Rathayibacter</taxon>
    </lineage>
</organism>
<evidence type="ECO:0000259" key="7">
    <source>
        <dbReference type="Pfam" id="PF13396"/>
    </source>
</evidence>
<dbReference type="AlphaFoldDB" id="A0ABD6W695"/>
<dbReference type="Proteomes" id="UP000237881">
    <property type="component" value="Unassembled WGS sequence"/>
</dbReference>
<evidence type="ECO:0000313" key="11">
    <source>
        <dbReference type="Proteomes" id="UP000239698"/>
    </source>
</evidence>
<comment type="subcellular location">
    <subcellularLocation>
        <location evidence="1">Cell membrane</location>
        <topology evidence="1">Multi-pass membrane protein</topology>
    </subcellularLocation>
</comment>
<feature type="transmembrane region" description="Helical" evidence="6">
    <location>
        <begin position="82"/>
        <end position="101"/>
    </location>
</feature>
<keyword evidence="5 6" id="KW-0472">Membrane</keyword>
<dbReference type="Pfam" id="PF13396">
    <property type="entry name" value="PLDc_N"/>
    <property type="match status" value="1"/>
</dbReference>
<reference evidence="10 11" key="1">
    <citation type="submission" date="2018-02" db="EMBL/GenBank/DDBJ databases">
        <title>Bacteriophage NCPPB3778 and a type I-E CRISPR drive the evolution of the US Biological Select Agent, Rathayibacter toxicus.</title>
        <authorList>
            <person name="Davis E.W.II."/>
            <person name="Tabima J.F."/>
            <person name="Weisberg A.J."/>
            <person name="Lopes L.D."/>
            <person name="Wiseman M.S."/>
            <person name="Wiseman M.S."/>
            <person name="Pupko T."/>
            <person name="Belcher M.S."/>
            <person name="Sechler A.J."/>
            <person name="Tancos M.A."/>
            <person name="Schroeder B.K."/>
            <person name="Murray T.D."/>
            <person name="Luster D.G."/>
            <person name="Schneider W.L."/>
            <person name="Rogers E."/>
            <person name="Andreote F.D."/>
            <person name="Grunwald N.J."/>
            <person name="Putnam M.L."/>
            <person name="Chang J.H."/>
        </authorList>
    </citation>
    <scope>NUCLEOTIDE SEQUENCE [LARGE SCALE GENOMIC DNA]</scope>
    <source>
        <strain evidence="9 11">AY1D6</strain>
        <strain evidence="8 10">AY1I9</strain>
    </source>
</reference>
<evidence type="ECO:0000256" key="5">
    <source>
        <dbReference type="ARBA" id="ARBA00023136"/>
    </source>
</evidence>
<comment type="caution">
    <text evidence="8">The sequence shown here is derived from an EMBL/GenBank/DDBJ whole genome shotgun (WGS) entry which is preliminary data.</text>
</comment>
<dbReference type="Proteomes" id="UP000239698">
    <property type="component" value="Unassembled WGS sequence"/>
</dbReference>
<keyword evidence="2" id="KW-1003">Cell membrane</keyword>
<protein>
    <recommendedName>
        <fullName evidence="7">Cardiolipin synthase N-terminal domain-containing protein</fullName>
    </recommendedName>
</protein>
<feature type="domain" description="Cardiolipin synthase N-terminal" evidence="7">
    <location>
        <begin position="56"/>
        <end position="103"/>
    </location>
</feature>
<keyword evidence="11" id="KW-1185">Reference proteome</keyword>
<evidence type="ECO:0000256" key="3">
    <source>
        <dbReference type="ARBA" id="ARBA00022692"/>
    </source>
</evidence>
<feature type="transmembrane region" description="Helical" evidence="6">
    <location>
        <begin position="52"/>
        <end position="70"/>
    </location>
</feature>
<keyword evidence="3 6" id="KW-0812">Transmembrane</keyword>
<dbReference type="EMBL" id="PSUL01000035">
    <property type="protein sequence ID" value="PPF11307.1"/>
    <property type="molecule type" value="Genomic_DNA"/>
</dbReference>
<evidence type="ECO:0000313" key="10">
    <source>
        <dbReference type="Proteomes" id="UP000237881"/>
    </source>
</evidence>
<sequence>MLSTSDMSPPSYAACDNALSRETSRGPLPGRALRRWSIAAHDLVELPMNSQSLLVVLNIVLLLFAIKGVLSNLRLSKVAKVAWVAFIVIAPFVGSLAYLALGRRGGNGGGGTVVRGTERPTGWFFER</sequence>
<proteinExistence type="predicted"/>
<gene>
    <name evidence="8" type="ORF">C5C04_12435</name>
    <name evidence="9" type="ORF">C5C40_12985</name>
</gene>
<evidence type="ECO:0000256" key="6">
    <source>
        <dbReference type="SAM" id="Phobius"/>
    </source>
</evidence>